<dbReference type="PANTHER" id="PTHR45947:SF3">
    <property type="entry name" value="SULFOQUINOVOSYL TRANSFERASE SQD2"/>
    <property type="match status" value="1"/>
</dbReference>
<sequence length="394" mass="42913">MRVNVCVNGTFRYPDYIRFYEQAGILNRFYFAHRRSQTPAVLGLPTERTHNLWLKQYLMAAAFRSAPDCLSAPLSRALCDRFQQGVLKRWQPCDSLEAVIGAVADHVIAFARREGTKVLGHPVTTQCATVRRLVDQARADLGLAPDRTMLAEAARRGDEVAACDALVVDSGFVARSFVAAGVPAERISVVRPGFDPVRFHPRDLSEVDRETFLVVCVGIVTPRKAQHVLLRAWRMLNLPKAKLVLVGALGRDARAVIRGHEGTFSHIPHVPHGALRSLLARASCFVLSSAEDGFAQAPLEAMACGVPTILSETVGAAELIEHGRTGFVVPTFDPEAIAAVLERLYRDRTLGESVGHAASVARRDAGTWPDYAGQVIALHRRLTGDTSTSARAAA</sequence>
<accession>A0AA41YR13</accession>
<dbReference type="AlphaFoldDB" id="A0AA41YR13"/>
<proteinExistence type="predicted"/>
<protein>
    <submittedName>
        <fullName evidence="2">Glycosyltransferase family 4 protein</fullName>
    </submittedName>
</protein>
<keyword evidence="3" id="KW-1185">Reference proteome</keyword>
<dbReference type="CDD" id="cd03801">
    <property type="entry name" value="GT4_PimA-like"/>
    <property type="match status" value="1"/>
</dbReference>
<name>A0AA41YR13_9HYPH</name>
<feature type="domain" description="Glycosyl transferase family 1" evidence="1">
    <location>
        <begin position="208"/>
        <end position="355"/>
    </location>
</feature>
<dbReference type="InterPro" id="IPR001296">
    <property type="entry name" value="Glyco_trans_1"/>
</dbReference>
<organism evidence="2 3">
    <name type="scientific">Lichenifustis flavocetrariae</name>
    <dbReference type="NCBI Taxonomy" id="2949735"/>
    <lineage>
        <taxon>Bacteria</taxon>
        <taxon>Pseudomonadati</taxon>
        <taxon>Pseudomonadota</taxon>
        <taxon>Alphaproteobacteria</taxon>
        <taxon>Hyphomicrobiales</taxon>
        <taxon>Lichenihabitantaceae</taxon>
        <taxon>Lichenifustis</taxon>
    </lineage>
</organism>
<dbReference type="RefSeq" id="WP_282582924.1">
    <property type="nucleotide sequence ID" value="NZ_JAMOIM010000001.1"/>
</dbReference>
<dbReference type="Gene3D" id="3.40.50.2000">
    <property type="entry name" value="Glycogen Phosphorylase B"/>
    <property type="match status" value="2"/>
</dbReference>
<evidence type="ECO:0000313" key="3">
    <source>
        <dbReference type="Proteomes" id="UP001165667"/>
    </source>
</evidence>
<dbReference type="Proteomes" id="UP001165667">
    <property type="component" value="Unassembled WGS sequence"/>
</dbReference>
<evidence type="ECO:0000313" key="2">
    <source>
        <dbReference type="EMBL" id="MCW6506564.1"/>
    </source>
</evidence>
<gene>
    <name evidence="2" type="ORF">M8523_00830</name>
</gene>
<dbReference type="GO" id="GO:0016757">
    <property type="term" value="F:glycosyltransferase activity"/>
    <property type="evidence" value="ECO:0007669"/>
    <property type="project" value="InterPro"/>
</dbReference>
<evidence type="ECO:0000259" key="1">
    <source>
        <dbReference type="Pfam" id="PF00534"/>
    </source>
</evidence>
<dbReference type="PANTHER" id="PTHR45947">
    <property type="entry name" value="SULFOQUINOVOSYL TRANSFERASE SQD2"/>
    <property type="match status" value="1"/>
</dbReference>
<dbReference type="SUPFAM" id="SSF53756">
    <property type="entry name" value="UDP-Glycosyltransferase/glycogen phosphorylase"/>
    <property type="match status" value="1"/>
</dbReference>
<reference evidence="2" key="1">
    <citation type="submission" date="2022-05" db="EMBL/GenBank/DDBJ databases">
        <authorList>
            <person name="Pankratov T."/>
        </authorList>
    </citation>
    <scope>NUCLEOTIDE SEQUENCE</scope>
    <source>
        <strain evidence="2">BP6-180914</strain>
    </source>
</reference>
<dbReference type="InterPro" id="IPR050194">
    <property type="entry name" value="Glycosyltransferase_grp1"/>
</dbReference>
<comment type="caution">
    <text evidence="2">The sequence shown here is derived from an EMBL/GenBank/DDBJ whole genome shotgun (WGS) entry which is preliminary data.</text>
</comment>
<dbReference type="Pfam" id="PF00534">
    <property type="entry name" value="Glycos_transf_1"/>
    <property type="match status" value="1"/>
</dbReference>
<dbReference type="EMBL" id="JAMOIM010000001">
    <property type="protein sequence ID" value="MCW6506564.1"/>
    <property type="molecule type" value="Genomic_DNA"/>
</dbReference>